<evidence type="ECO:0000256" key="1">
    <source>
        <dbReference type="SAM" id="MobiDB-lite"/>
    </source>
</evidence>
<proteinExistence type="predicted"/>
<dbReference type="AlphaFoldDB" id="A0A6G1KBC5"/>
<sequence length="134" mass="14402">MTSMMHACVCGVAGTSESVAHQMSRPSQSTTTQPHNHTISHEHLHEHPHEPSLPPLLPPSCLPPTSLLPSPRHLLLSSPRGYCSSSNITQYTTADSPLTLQLLGASKQTPPTAPPPHPDVPAVRCACLFHDKML</sequence>
<dbReference type="Proteomes" id="UP000799428">
    <property type="component" value="Unassembled WGS sequence"/>
</dbReference>
<gene>
    <name evidence="2" type="ORF">K504DRAFT_283706</name>
</gene>
<feature type="compositionally biased region" description="Polar residues" evidence="1">
    <location>
        <begin position="19"/>
        <end position="37"/>
    </location>
</feature>
<keyword evidence="3" id="KW-1185">Reference proteome</keyword>
<organism evidence="2 3">
    <name type="scientific">Pleomassaria siparia CBS 279.74</name>
    <dbReference type="NCBI Taxonomy" id="1314801"/>
    <lineage>
        <taxon>Eukaryota</taxon>
        <taxon>Fungi</taxon>
        <taxon>Dikarya</taxon>
        <taxon>Ascomycota</taxon>
        <taxon>Pezizomycotina</taxon>
        <taxon>Dothideomycetes</taxon>
        <taxon>Pleosporomycetidae</taxon>
        <taxon>Pleosporales</taxon>
        <taxon>Pleomassariaceae</taxon>
        <taxon>Pleomassaria</taxon>
    </lineage>
</organism>
<accession>A0A6G1KBC5</accession>
<feature type="compositionally biased region" description="Pro residues" evidence="1">
    <location>
        <begin position="51"/>
        <end position="62"/>
    </location>
</feature>
<protein>
    <submittedName>
        <fullName evidence="2">Uncharacterized protein</fullName>
    </submittedName>
</protein>
<feature type="compositionally biased region" description="Basic and acidic residues" evidence="1">
    <location>
        <begin position="39"/>
        <end position="50"/>
    </location>
</feature>
<feature type="region of interest" description="Disordered" evidence="1">
    <location>
        <begin position="19"/>
        <end position="64"/>
    </location>
</feature>
<name>A0A6G1KBC5_9PLEO</name>
<evidence type="ECO:0000313" key="3">
    <source>
        <dbReference type="Proteomes" id="UP000799428"/>
    </source>
</evidence>
<dbReference type="EMBL" id="MU005770">
    <property type="protein sequence ID" value="KAF2709835.1"/>
    <property type="molecule type" value="Genomic_DNA"/>
</dbReference>
<reference evidence="2" key="1">
    <citation type="journal article" date="2020" name="Stud. Mycol.">
        <title>101 Dothideomycetes genomes: a test case for predicting lifestyles and emergence of pathogens.</title>
        <authorList>
            <person name="Haridas S."/>
            <person name="Albert R."/>
            <person name="Binder M."/>
            <person name="Bloem J."/>
            <person name="Labutti K."/>
            <person name="Salamov A."/>
            <person name="Andreopoulos B."/>
            <person name="Baker S."/>
            <person name="Barry K."/>
            <person name="Bills G."/>
            <person name="Bluhm B."/>
            <person name="Cannon C."/>
            <person name="Castanera R."/>
            <person name="Culley D."/>
            <person name="Daum C."/>
            <person name="Ezra D."/>
            <person name="Gonzalez J."/>
            <person name="Henrissat B."/>
            <person name="Kuo A."/>
            <person name="Liang C."/>
            <person name="Lipzen A."/>
            <person name="Lutzoni F."/>
            <person name="Magnuson J."/>
            <person name="Mondo S."/>
            <person name="Nolan M."/>
            <person name="Ohm R."/>
            <person name="Pangilinan J."/>
            <person name="Park H.-J."/>
            <person name="Ramirez L."/>
            <person name="Alfaro M."/>
            <person name="Sun H."/>
            <person name="Tritt A."/>
            <person name="Yoshinaga Y."/>
            <person name="Zwiers L.-H."/>
            <person name="Turgeon B."/>
            <person name="Goodwin S."/>
            <person name="Spatafora J."/>
            <person name="Crous P."/>
            <person name="Grigoriev I."/>
        </authorList>
    </citation>
    <scope>NUCLEOTIDE SEQUENCE</scope>
    <source>
        <strain evidence="2">CBS 279.74</strain>
    </source>
</reference>
<evidence type="ECO:0000313" key="2">
    <source>
        <dbReference type="EMBL" id="KAF2709835.1"/>
    </source>
</evidence>